<protein>
    <submittedName>
        <fullName evidence="2">Putative glycosyltransferase EpsJ</fullName>
        <ecNumber evidence="2">2.4.-.-</ecNumber>
    </submittedName>
</protein>
<comment type="caution">
    <text evidence="2">The sequence shown here is derived from an EMBL/GenBank/DDBJ whole genome shotgun (WGS) entry which is preliminary data.</text>
</comment>
<evidence type="ECO:0000259" key="1">
    <source>
        <dbReference type="Pfam" id="PF00535"/>
    </source>
</evidence>
<dbReference type="Pfam" id="PF00535">
    <property type="entry name" value="Glycos_transf_2"/>
    <property type="match status" value="1"/>
</dbReference>
<dbReference type="GO" id="GO:0016757">
    <property type="term" value="F:glycosyltransferase activity"/>
    <property type="evidence" value="ECO:0007669"/>
    <property type="project" value="UniProtKB-KW"/>
</dbReference>
<dbReference type="PATRIC" id="fig|479117.4.peg.758"/>
<keyword evidence="2" id="KW-0808">Transferase</keyword>
<dbReference type="EC" id="2.4.-.-" evidence="2"/>
<dbReference type="Gene3D" id="3.90.550.10">
    <property type="entry name" value="Spore Coat Polysaccharide Biosynthesis Protein SpsA, Chain A"/>
    <property type="match status" value="1"/>
</dbReference>
<dbReference type="CDD" id="cd00761">
    <property type="entry name" value="Glyco_tranf_GTA_type"/>
    <property type="match status" value="1"/>
</dbReference>
<dbReference type="PANTHER" id="PTHR43685">
    <property type="entry name" value="GLYCOSYLTRANSFERASE"/>
    <property type="match status" value="1"/>
</dbReference>
<dbReference type="SUPFAM" id="SSF53448">
    <property type="entry name" value="Nucleotide-diphospho-sugar transferases"/>
    <property type="match status" value="1"/>
</dbReference>
<keyword evidence="2" id="KW-0328">Glycosyltransferase</keyword>
<dbReference type="InterPro" id="IPR029044">
    <property type="entry name" value="Nucleotide-diphossugar_trans"/>
</dbReference>
<dbReference type="AlphaFoldDB" id="A0A150HA65"/>
<reference evidence="2 3" key="1">
    <citation type="submission" date="2016-01" db="EMBL/GenBank/DDBJ databases">
        <title>Use of Whole Genome Sequencing to ascertain that Brevibacterium massiliense (Roux, Raoult 2009) is a later heterotypic synonym of Brevibacterium ravenspurgense (Mages 2008).</title>
        <authorList>
            <person name="Bernier A.-M."/>
            <person name="Burdz T."/>
            <person name="Huynh C."/>
            <person name="Pachecho A.L."/>
            <person name="Wiebe D."/>
            <person name="Bonner C."/>
            <person name="Bernard K."/>
        </authorList>
    </citation>
    <scope>NUCLEOTIDE SEQUENCE [LARGE SCALE GENOMIC DNA]</scope>
    <source>
        <strain evidence="2 3">CCUG56047</strain>
    </source>
</reference>
<feature type="domain" description="Glycosyltransferase 2-like" evidence="1">
    <location>
        <begin position="5"/>
        <end position="145"/>
    </location>
</feature>
<gene>
    <name evidence="2" type="primary">epsJ_1</name>
    <name evidence="2" type="ORF">Bravens_00757</name>
</gene>
<organism evidence="2 3">
    <name type="scientific">Brevibacterium ravenspurgense</name>
    <dbReference type="NCBI Taxonomy" id="479117"/>
    <lineage>
        <taxon>Bacteria</taxon>
        <taxon>Bacillati</taxon>
        <taxon>Actinomycetota</taxon>
        <taxon>Actinomycetes</taxon>
        <taxon>Micrococcales</taxon>
        <taxon>Brevibacteriaceae</taxon>
        <taxon>Brevibacterium</taxon>
    </lineage>
</organism>
<dbReference type="RefSeq" id="WP_062020430.1">
    <property type="nucleotide sequence ID" value="NZ_LQQC01000008.1"/>
</dbReference>
<dbReference type="EMBL" id="LQQC01000008">
    <property type="protein sequence ID" value="KXZ58885.1"/>
    <property type="molecule type" value="Genomic_DNA"/>
</dbReference>
<dbReference type="PANTHER" id="PTHR43685:SF2">
    <property type="entry name" value="GLYCOSYLTRANSFERASE 2-LIKE DOMAIN-CONTAINING PROTEIN"/>
    <property type="match status" value="1"/>
</dbReference>
<accession>A0A150HA65</accession>
<dbReference type="InterPro" id="IPR001173">
    <property type="entry name" value="Glyco_trans_2-like"/>
</dbReference>
<name>A0A150HA65_9MICO</name>
<keyword evidence="3" id="KW-1185">Reference proteome</keyword>
<sequence length="401" mass="45066">MAKISLIVPAKDCAHYLPQAYRSILMQSEPHPLQPNPIDLTELQVIAIDDGSSDNTPQVLNEIGAKFDNFEVITNPTNVGLANGRNQGLDRAEGEYIVFLDGDDWLAPNHLATMLTAMDSLNVDFVRCDHTTVTGNRRGLKRAPMSVRGRALNPRTGVLPAHTSSMVDYPYAWAGIFHKRLRDSGLLYFPKDFMTAEDRSWIWGLHLDAESFAVVDAPGIMYRRNVSGSLTQILDERQLMFLDAFDLIFDRLEKDPEGHTFFPKAARNLFALMEHHHKRYVQAVAYAQAAAELGIETGAVGSDASVLDQIKRRMTGRRGRSQMFLAAVEEQRRNIQSTKNLRDLPPVQNIPQEVQEALRAGGRRVAQRIPRDVFSEVFATSTELRQAHISWYLPEAERTSA</sequence>
<evidence type="ECO:0000313" key="3">
    <source>
        <dbReference type="Proteomes" id="UP000243589"/>
    </source>
</evidence>
<proteinExistence type="predicted"/>
<dbReference type="InterPro" id="IPR050834">
    <property type="entry name" value="Glycosyltransf_2"/>
</dbReference>
<dbReference type="Proteomes" id="UP000243589">
    <property type="component" value="Unassembled WGS sequence"/>
</dbReference>
<evidence type="ECO:0000313" key="2">
    <source>
        <dbReference type="EMBL" id="KXZ58885.1"/>
    </source>
</evidence>